<comment type="similarity">
    <text evidence="1">Belongs to the VapB family.</text>
</comment>
<dbReference type="GO" id="GO:0003677">
    <property type="term" value="F:DNA binding"/>
    <property type="evidence" value="ECO:0007669"/>
    <property type="project" value="UniProtKB-UniRule"/>
</dbReference>
<evidence type="ECO:0000313" key="5">
    <source>
        <dbReference type="Proteomes" id="UP000436692"/>
    </source>
</evidence>
<reference evidence="4 5" key="1">
    <citation type="submission" date="2019-12" db="EMBL/GenBank/DDBJ databases">
        <title>Whole-genome sequencing of Allorhizobium vitis.</title>
        <authorList>
            <person name="Gan H.M."/>
            <person name="Szegedi E."/>
            <person name="Burr T."/>
            <person name="Savka M.A."/>
        </authorList>
    </citation>
    <scope>NUCLEOTIDE SEQUENCE [LARGE SCALE GENOMIC DNA]</scope>
    <source>
        <strain evidence="4 5">CG989</strain>
    </source>
</reference>
<dbReference type="SMART" id="SM00966">
    <property type="entry name" value="SpoVT_AbrB"/>
    <property type="match status" value="1"/>
</dbReference>
<dbReference type="SUPFAM" id="SSF89447">
    <property type="entry name" value="AbrB/MazE/MraZ-like"/>
    <property type="match status" value="1"/>
</dbReference>
<dbReference type="InterPro" id="IPR051734">
    <property type="entry name" value="VapB_TA_antitoxins"/>
</dbReference>
<dbReference type="InterPro" id="IPR007159">
    <property type="entry name" value="SpoVT-AbrB_dom"/>
</dbReference>
<dbReference type="PANTHER" id="PTHR37550:SF1">
    <property type="entry name" value="SSL1300 PROTEIN"/>
    <property type="match status" value="1"/>
</dbReference>
<dbReference type="PROSITE" id="PS51740">
    <property type="entry name" value="SPOVT_ABRB"/>
    <property type="match status" value="1"/>
</dbReference>
<organism evidence="4 5">
    <name type="scientific">Agrobacterium vitis</name>
    <name type="common">Rhizobium vitis</name>
    <dbReference type="NCBI Taxonomy" id="373"/>
    <lineage>
        <taxon>Bacteria</taxon>
        <taxon>Pseudomonadati</taxon>
        <taxon>Pseudomonadota</taxon>
        <taxon>Alphaproteobacteria</taxon>
        <taxon>Hyphomicrobiales</taxon>
        <taxon>Rhizobiaceae</taxon>
        <taxon>Rhizobium/Agrobacterium group</taxon>
        <taxon>Agrobacterium</taxon>
    </lineage>
</organism>
<dbReference type="InterPro" id="IPR037914">
    <property type="entry name" value="SpoVT-AbrB_sf"/>
</dbReference>
<dbReference type="EMBL" id="WPHM01000013">
    <property type="protein sequence ID" value="MUZ59892.1"/>
    <property type="molecule type" value="Genomic_DNA"/>
</dbReference>
<comment type="caution">
    <text evidence="4">The sequence shown here is derived from an EMBL/GenBank/DDBJ whole genome shotgun (WGS) entry which is preliminary data.</text>
</comment>
<evidence type="ECO:0000259" key="3">
    <source>
        <dbReference type="PROSITE" id="PS51740"/>
    </source>
</evidence>
<evidence type="ECO:0000313" key="4">
    <source>
        <dbReference type="EMBL" id="MUZ59892.1"/>
    </source>
</evidence>
<sequence>MSGEQERHVRVFKNGRNRAVRIPVEFEFPGDEVIMRKEGDRIIIEPIGNARKKENLVAFLRKQGKIEEDFPDVDEGLLPLKDIIL</sequence>
<keyword evidence="2 4" id="KW-0238">DNA-binding</keyword>
<evidence type="ECO:0000256" key="1">
    <source>
        <dbReference type="ARBA" id="ARBA00007924"/>
    </source>
</evidence>
<accession>A0AAE4WF53</accession>
<evidence type="ECO:0000256" key="2">
    <source>
        <dbReference type="PROSITE-ProRule" id="PRU01076"/>
    </source>
</evidence>
<feature type="domain" description="SpoVT-AbrB" evidence="3">
    <location>
        <begin position="9"/>
        <end position="49"/>
    </location>
</feature>
<dbReference type="Pfam" id="PF04014">
    <property type="entry name" value="MazE_antitoxin"/>
    <property type="match status" value="1"/>
</dbReference>
<proteinExistence type="inferred from homology"/>
<protein>
    <submittedName>
        <fullName evidence="4">AbrB/MazE/SpoVT family DNA-binding domain-containing protein</fullName>
    </submittedName>
</protein>
<name>A0AAE4WF53_AGRVI</name>
<gene>
    <name evidence="4" type="ORF">GOZ95_20850</name>
</gene>
<dbReference type="RefSeq" id="WP_156550840.1">
    <property type="nucleotide sequence ID" value="NZ_JABAEJ010000011.1"/>
</dbReference>
<dbReference type="Proteomes" id="UP000436692">
    <property type="component" value="Unassembled WGS sequence"/>
</dbReference>
<dbReference type="PANTHER" id="PTHR37550">
    <property type="entry name" value="ANTITOXIN VAPB1"/>
    <property type="match status" value="1"/>
</dbReference>
<dbReference type="AlphaFoldDB" id="A0AAE4WF53"/>
<dbReference type="Gene3D" id="2.10.260.10">
    <property type="match status" value="1"/>
</dbReference>